<keyword evidence="8 10" id="KW-0472">Membrane</keyword>
<feature type="transmembrane region" description="Helical" evidence="10">
    <location>
        <begin position="669"/>
        <end position="692"/>
    </location>
</feature>
<proteinExistence type="inferred from homology"/>
<dbReference type="PANTHER" id="PTHR42798">
    <property type="entry name" value="LIPOPROTEIN-RELEASING SYSTEM ATP-BINDING PROTEIN LOLD"/>
    <property type="match status" value="1"/>
</dbReference>
<feature type="transmembrane region" description="Helical" evidence="10">
    <location>
        <begin position="717"/>
        <end position="745"/>
    </location>
</feature>
<dbReference type="CDD" id="cd03255">
    <property type="entry name" value="ABC_MJ0796_LolCDE_FtsE"/>
    <property type="match status" value="1"/>
</dbReference>
<dbReference type="GO" id="GO:0016887">
    <property type="term" value="F:ATP hydrolysis activity"/>
    <property type="evidence" value="ECO:0007669"/>
    <property type="project" value="InterPro"/>
</dbReference>
<evidence type="ECO:0000256" key="8">
    <source>
        <dbReference type="ARBA" id="ARBA00023136"/>
    </source>
</evidence>
<dbReference type="SUPFAM" id="SSF52540">
    <property type="entry name" value="P-loop containing nucleoside triphosphate hydrolases"/>
    <property type="match status" value="1"/>
</dbReference>
<dbReference type="GO" id="GO:0005524">
    <property type="term" value="F:ATP binding"/>
    <property type="evidence" value="ECO:0007669"/>
    <property type="project" value="UniProtKB-KW"/>
</dbReference>
<keyword evidence="4 10" id="KW-0812">Transmembrane</keyword>
<evidence type="ECO:0000256" key="6">
    <source>
        <dbReference type="ARBA" id="ARBA00022840"/>
    </source>
</evidence>
<comment type="similarity">
    <text evidence="9">Belongs to the ABC transporter superfamily. Macrolide exporter (TC 3.A.1.122) family.</text>
</comment>
<sequence length="801" mass="89762">SKENVIALSNISLSLDKNGLVFIVGQSGSGKTTFLNLIGGLDLADQGEISIEGSVLGKDISLEKYRQNYVGFVFQEYNLLENLTVYENIAIAVSSCPKKQLGQKIARVLKEVDLSGYEKRRINELSGGQKQRVAIARALAKNTSILLCDEPTGNLDSGTSREIFNLLKKISAEKAVVVVSHNEELARQYADRLITISDGKIISDRQFSTQKTDGKFSGKTTVNNVPFRSKLKLGFKNLFNQKFKTLISCLLLVFSLTTVCAMQICLGYNSEHSIAQTLSGENTVVVLQNNSTDGVSNTAERYPIQADLSQHIAQDSFFDGYRTIHGTVFVAGGADTGREFYASSSLGDGEAYISDYYVNIIINLNDAYGHLSYTDYEDLLGQEVVYQNTVLFEIAGVFKTDYREYLDERGNQREDKIAGFEDRRSYITTYNYKLNYEYNVIYTTLTTFNGMYIGINSSGYRQDEGYHIYMAEADYGATLSNINIYNSDMVSLQYFDNSGYLISTRQGDIGEGVQFRELKDDEIVVSDELYNYIFGSNINWESFRMNYQHGIDSSNYYVDGLSNLGRTVDILIEDSNGNVVVDVSHKKIVGVDSDTSYDMEGEVVYSVHGTRECFNIANTDLAEHYVSQLQWSALGNKEQLLKELREDSIVVAGTQAMLIYEKEYVISQLSYFLIAIAVVLAILTVISTINLVNAKIRDNQKEIGILMGIGFNNRDIIFIYLFSMICMLLFSFLITLGVIYAGVYVANTLLQTVQFTNILYFDVNVFTYLTILLAGLIMVVFSFIPLLKLSNKKPIDIIKNQ</sequence>
<dbReference type="SMART" id="SM00382">
    <property type="entry name" value="AAA"/>
    <property type="match status" value="1"/>
</dbReference>
<dbReference type="PROSITE" id="PS00211">
    <property type="entry name" value="ABC_TRANSPORTER_1"/>
    <property type="match status" value="1"/>
</dbReference>
<name>A0A9D1EXX1_9BACT</name>
<evidence type="ECO:0000256" key="5">
    <source>
        <dbReference type="ARBA" id="ARBA00022741"/>
    </source>
</evidence>
<feature type="domain" description="ABC transporter" evidence="11">
    <location>
        <begin position="2"/>
        <end position="223"/>
    </location>
</feature>
<dbReference type="Pfam" id="PF02687">
    <property type="entry name" value="FtsX"/>
    <property type="match status" value="1"/>
</dbReference>
<keyword evidence="5" id="KW-0547">Nucleotide-binding</keyword>
<reference evidence="12" key="1">
    <citation type="submission" date="2020-10" db="EMBL/GenBank/DDBJ databases">
        <authorList>
            <person name="Gilroy R."/>
        </authorList>
    </citation>
    <scope>NUCLEOTIDE SEQUENCE</scope>
    <source>
        <strain evidence="12">6276</strain>
    </source>
</reference>
<reference evidence="12" key="2">
    <citation type="journal article" date="2021" name="PeerJ">
        <title>Extensive microbial diversity within the chicken gut microbiome revealed by metagenomics and culture.</title>
        <authorList>
            <person name="Gilroy R."/>
            <person name="Ravi A."/>
            <person name="Getino M."/>
            <person name="Pursley I."/>
            <person name="Horton D.L."/>
            <person name="Alikhan N.F."/>
            <person name="Baker D."/>
            <person name="Gharbi K."/>
            <person name="Hall N."/>
            <person name="Watson M."/>
            <person name="Adriaenssens E.M."/>
            <person name="Foster-Nyarko E."/>
            <person name="Jarju S."/>
            <person name="Secka A."/>
            <person name="Antonio M."/>
            <person name="Oren A."/>
            <person name="Chaudhuri R.R."/>
            <person name="La Ragione R."/>
            <person name="Hildebrand F."/>
            <person name="Pallen M.J."/>
        </authorList>
    </citation>
    <scope>NUCLEOTIDE SEQUENCE</scope>
    <source>
        <strain evidence="12">6276</strain>
    </source>
</reference>
<feature type="transmembrane region" description="Helical" evidence="10">
    <location>
        <begin position="765"/>
        <end position="787"/>
    </location>
</feature>
<dbReference type="PANTHER" id="PTHR42798:SF2">
    <property type="entry name" value="ABC TRANSPORTER ATP-BINDING PROTEIN MG467-RELATED"/>
    <property type="match status" value="1"/>
</dbReference>
<evidence type="ECO:0000256" key="4">
    <source>
        <dbReference type="ARBA" id="ARBA00022692"/>
    </source>
</evidence>
<keyword evidence="6 12" id="KW-0067">ATP-binding</keyword>
<dbReference type="EMBL" id="DVIU01000099">
    <property type="protein sequence ID" value="HIS35935.1"/>
    <property type="molecule type" value="Genomic_DNA"/>
</dbReference>
<dbReference type="InterPro" id="IPR017871">
    <property type="entry name" value="ABC_transporter-like_CS"/>
</dbReference>
<gene>
    <name evidence="12" type="ORF">IAC10_04815</name>
</gene>
<evidence type="ECO:0000256" key="3">
    <source>
        <dbReference type="ARBA" id="ARBA00022475"/>
    </source>
</evidence>
<evidence type="ECO:0000259" key="11">
    <source>
        <dbReference type="PROSITE" id="PS50893"/>
    </source>
</evidence>
<dbReference type="InterPro" id="IPR003838">
    <property type="entry name" value="ABC3_permease_C"/>
</dbReference>
<evidence type="ECO:0000313" key="13">
    <source>
        <dbReference type="Proteomes" id="UP000823928"/>
    </source>
</evidence>
<dbReference type="Proteomes" id="UP000823928">
    <property type="component" value="Unassembled WGS sequence"/>
</dbReference>
<organism evidence="12 13">
    <name type="scientific">Candidatus Scatousia excrementigallinarum</name>
    <dbReference type="NCBI Taxonomy" id="2840935"/>
    <lineage>
        <taxon>Bacteria</taxon>
        <taxon>Candidatus Scatousia</taxon>
    </lineage>
</organism>
<evidence type="ECO:0000256" key="1">
    <source>
        <dbReference type="ARBA" id="ARBA00004429"/>
    </source>
</evidence>
<evidence type="ECO:0000256" key="2">
    <source>
        <dbReference type="ARBA" id="ARBA00022448"/>
    </source>
</evidence>
<comment type="caution">
    <text evidence="12">The sequence shown here is derived from an EMBL/GenBank/DDBJ whole genome shotgun (WGS) entry which is preliminary data.</text>
</comment>
<dbReference type="InterPro" id="IPR003439">
    <property type="entry name" value="ABC_transporter-like_ATP-bd"/>
</dbReference>
<dbReference type="Gene3D" id="3.40.50.300">
    <property type="entry name" value="P-loop containing nucleotide triphosphate hydrolases"/>
    <property type="match status" value="1"/>
</dbReference>
<dbReference type="GO" id="GO:0005886">
    <property type="term" value="C:plasma membrane"/>
    <property type="evidence" value="ECO:0007669"/>
    <property type="project" value="UniProtKB-SubCell"/>
</dbReference>
<dbReference type="InterPro" id="IPR003593">
    <property type="entry name" value="AAA+_ATPase"/>
</dbReference>
<accession>A0A9D1EXX1</accession>
<evidence type="ECO:0000313" key="12">
    <source>
        <dbReference type="EMBL" id="HIS35935.1"/>
    </source>
</evidence>
<keyword evidence="7 10" id="KW-1133">Transmembrane helix</keyword>
<comment type="subcellular location">
    <subcellularLocation>
        <location evidence="1">Cell inner membrane</location>
        <topology evidence="1">Multi-pass membrane protein</topology>
    </subcellularLocation>
</comment>
<evidence type="ECO:0000256" key="9">
    <source>
        <dbReference type="ARBA" id="ARBA00038388"/>
    </source>
</evidence>
<dbReference type="InterPro" id="IPR017911">
    <property type="entry name" value="MacB-like_ATP-bd"/>
</dbReference>
<dbReference type="InterPro" id="IPR027417">
    <property type="entry name" value="P-loop_NTPase"/>
</dbReference>
<dbReference type="PROSITE" id="PS50893">
    <property type="entry name" value="ABC_TRANSPORTER_2"/>
    <property type="match status" value="1"/>
</dbReference>
<keyword evidence="3" id="KW-1003">Cell membrane</keyword>
<dbReference type="Pfam" id="PF00005">
    <property type="entry name" value="ABC_tran"/>
    <property type="match status" value="1"/>
</dbReference>
<keyword evidence="2" id="KW-0813">Transport</keyword>
<feature type="non-terminal residue" evidence="12">
    <location>
        <position position="1"/>
    </location>
</feature>
<protein>
    <submittedName>
        <fullName evidence="12">ABC transporter ATP-binding protein/permease</fullName>
    </submittedName>
</protein>
<evidence type="ECO:0000256" key="7">
    <source>
        <dbReference type="ARBA" id="ARBA00022989"/>
    </source>
</evidence>
<dbReference type="AlphaFoldDB" id="A0A9D1EXX1"/>
<evidence type="ECO:0000256" key="10">
    <source>
        <dbReference type="SAM" id="Phobius"/>
    </source>
</evidence>